<comment type="subunit">
    <text evidence="6">Homodimer. Heterotetramer of two MnmE and two MnmG subunits.</text>
</comment>
<keyword evidence="10" id="KW-1185">Reference proteome</keyword>
<comment type="caution">
    <text evidence="6">Lacks conserved residue(s) required for the propagation of feature annotation.</text>
</comment>
<feature type="binding site" evidence="6">
    <location>
        <begin position="313"/>
        <end position="316"/>
    </location>
    <ligand>
        <name>GTP</name>
        <dbReference type="ChEBI" id="CHEBI:37565"/>
    </ligand>
</feature>
<keyword evidence="6" id="KW-0378">Hydrolase</keyword>
<feature type="binding site" evidence="6">
    <location>
        <position position="230"/>
    </location>
    <ligand>
        <name>K(+)</name>
        <dbReference type="ChEBI" id="CHEBI:29103"/>
    </ligand>
</feature>
<keyword evidence="2 6" id="KW-0819">tRNA processing</keyword>
<evidence type="ECO:0000256" key="7">
    <source>
        <dbReference type="RuleBase" id="RU003313"/>
    </source>
</evidence>
<dbReference type="EC" id="3.6.-.-" evidence="6"/>
<dbReference type="InterPro" id="IPR027417">
    <property type="entry name" value="P-loop_NTPase"/>
</dbReference>
<dbReference type="InterPro" id="IPR027368">
    <property type="entry name" value="MnmE_dom2"/>
</dbReference>
<feature type="binding site" evidence="6">
    <location>
        <position position="213"/>
    </location>
    <ligand>
        <name>Mg(2+)</name>
        <dbReference type="ChEBI" id="CHEBI:18420"/>
    </ligand>
</feature>
<dbReference type="NCBIfam" id="TIGR00231">
    <property type="entry name" value="small_GTP"/>
    <property type="match status" value="1"/>
</dbReference>
<dbReference type="InterPro" id="IPR004520">
    <property type="entry name" value="GTPase_MnmE"/>
</dbReference>
<dbReference type="Proteomes" id="UP001319827">
    <property type="component" value="Chromosome"/>
</dbReference>
<protein>
    <recommendedName>
        <fullName evidence="6">tRNA modification GTPase MnmE</fullName>
        <ecNumber evidence="6">3.6.-.-</ecNumber>
    </recommendedName>
</protein>
<dbReference type="Pfam" id="PF01926">
    <property type="entry name" value="MMR_HSR1"/>
    <property type="match status" value="1"/>
</dbReference>
<dbReference type="PANTHER" id="PTHR42714:SF2">
    <property type="entry name" value="TRNA MODIFICATION GTPASE GTPBP3, MITOCHONDRIAL"/>
    <property type="match status" value="1"/>
</dbReference>
<dbReference type="EMBL" id="AP024355">
    <property type="protein sequence ID" value="BCR02945.1"/>
    <property type="molecule type" value="Genomic_DNA"/>
</dbReference>
<keyword evidence="6" id="KW-0460">Magnesium</keyword>
<dbReference type="Gene3D" id="3.30.1360.120">
    <property type="entry name" value="Probable tRNA modification gtpase trme, domain 1"/>
    <property type="match status" value="1"/>
</dbReference>
<name>A0ABN6DRT1_9BACT</name>
<dbReference type="SUPFAM" id="SSF52540">
    <property type="entry name" value="P-loop containing nucleoside triphosphate hydrolases"/>
    <property type="match status" value="1"/>
</dbReference>
<dbReference type="PANTHER" id="PTHR42714">
    <property type="entry name" value="TRNA MODIFICATION GTPASE GTPBP3"/>
    <property type="match status" value="1"/>
</dbReference>
<dbReference type="CDD" id="cd04164">
    <property type="entry name" value="trmE"/>
    <property type="match status" value="1"/>
</dbReference>
<accession>A0ABN6DRT1</accession>
<comment type="cofactor">
    <cofactor evidence="6">
        <name>K(+)</name>
        <dbReference type="ChEBI" id="CHEBI:29103"/>
    </cofactor>
    <text evidence="6">Binds 1 potassium ion per subunit.</text>
</comment>
<keyword evidence="6" id="KW-0479">Metal-binding</keyword>
<dbReference type="InterPro" id="IPR006073">
    <property type="entry name" value="GTP-bd"/>
</dbReference>
<keyword evidence="6" id="KW-0963">Cytoplasm</keyword>
<evidence type="ECO:0000256" key="6">
    <source>
        <dbReference type="HAMAP-Rule" id="MF_00379"/>
    </source>
</evidence>
<feature type="binding site" evidence="6">
    <location>
        <begin position="253"/>
        <end position="256"/>
    </location>
    <ligand>
        <name>GTP</name>
        <dbReference type="ChEBI" id="CHEBI:37565"/>
    </ligand>
</feature>
<reference evidence="9 10" key="1">
    <citation type="journal article" date="2016" name="C (Basel)">
        <title>Selective Growth of and Electricity Production by Marine Exoelectrogenic Bacteria in Self-Aggregated Hydrogel of Microbially Reduced Graphene Oxide.</title>
        <authorList>
            <person name="Yoshida N."/>
            <person name="Goto Y."/>
            <person name="Miyata Y."/>
        </authorList>
    </citation>
    <scope>NUCLEOTIDE SEQUENCE [LARGE SCALE GENOMIC DNA]</scope>
    <source>
        <strain evidence="9 10">NIT-T3</strain>
    </source>
</reference>
<dbReference type="InterPro" id="IPR018948">
    <property type="entry name" value="GTP-bd_TrmE_N"/>
</dbReference>
<evidence type="ECO:0000313" key="10">
    <source>
        <dbReference type="Proteomes" id="UP001319827"/>
    </source>
</evidence>
<evidence type="ECO:0000256" key="1">
    <source>
        <dbReference type="ARBA" id="ARBA00011043"/>
    </source>
</evidence>
<dbReference type="HAMAP" id="MF_00379">
    <property type="entry name" value="GTPase_MnmE"/>
    <property type="match status" value="1"/>
</dbReference>
<feature type="binding site" evidence="6">
    <location>
        <begin position="228"/>
        <end position="234"/>
    </location>
    <ligand>
        <name>GTP</name>
        <dbReference type="ChEBI" id="CHEBI:37565"/>
    </ligand>
</feature>
<dbReference type="PROSITE" id="PS51709">
    <property type="entry name" value="G_TRME"/>
    <property type="match status" value="1"/>
</dbReference>
<feature type="binding site" evidence="6">
    <location>
        <position position="209"/>
    </location>
    <ligand>
        <name>K(+)</name>
        <dbReference type="ChEBI" id="CHEBI:29103"/>
    </ligand>
</feature>
<dbReference type="InterPro" id="IPR031168">
    <property type="entry name" value="G_TrmE"/>
</dbReference>
<feature type="domain" description="TrmE-type G" evidence="8">
    <location>
        <begin position="199"/>
        <end position="354"/>
    </location>
</feature>
<evidence type="ECO:0000256" key="3">
    <source>
        <dbReference type="ARBA" id="ARBA00022741"/>
    </source>
</evidence>
<evidence type="ECO:0000256" key="5">
    <source>
        <dbReference type="ARBA" id="ARBA00023134"/>
    </source>
</evidence>
<dbReference type="Gene3D" id="1.20.120.430">
    <property type="entry name" value="tRNA modification GTPase MnmE domain 2"/>
    <property type="match status" value="1"/>
</dbReference>
<evidence type="ECO:0000256" key="2">
    <source>
        <dbReference type="ARBA" id="ARBA00022694"/>
    </source>
</evidence>
<keyword evidence="5 6" id="KW-0342">GTP-binding</keyword>
<gene>
    <name evidence="6 9" type="primary">mnmE</name>
    <name evidence="6" type="synonym">trmE</name>
    <name evidence="9" type="ORF">DESUT3_00140</name>
</gene>
<dbReference type="NCBIfam" id="NF003661">
    <property type="entry name" value="PRK05291.1-3"/>
    <property type="match status" value="1"/>
</dbReference>
<dbReference type="InterPro" id="IPR027266">
    <property type="entry name" value="TrmE/GcvT-like"/>
</dbReference>
<dbReference type="Pfam" id="PF12631">
    <property type="entry name" value="MnmE_helical"/>
    <property type="match status" value="1"/>
</dbReference>
<evidence type="ECO:0000259" key="8">
    <source>
        <dbReference type="PROSITE" id="PS51709"/>
    </source>
</evidence>
<dbReference type="Pfam" id="PF10396">
    <property type="entry name" value="TrmE_N"/>
    <property type="match status" value="1"/>
</dbReference>
<dbReference type="Gene3D" id="3.40.50.300">
    <property type="entry name" value="P-loop containing nucleotide triphosphate hydrolases"/>
    <property type="match status" value="1"/>
</dbReference>
<feature type="binding site" evidence="6">
    <location>
        <begin position="209"/>
        <end position="214"/>
    </location>
    <ligand>
        <name>GTP</name>
        <dbReference type="ChEBI" id="CHEBI:37565"/>
    </ligand>
</feature>
<organism evidence="9 10">
    <name type="scientific">Desulfuromonas versatilis</name>
    <dbReference type="NCBI Taxonomy" id="2802975"/>
    <lineage>
        <taxon>Bacteria</taxon>
        <taxon>Pseudomonadati</taxon>
        <taxon>Thermodesulfobacteriota</taxon>
        <taxon>Desulfuromonadia</taxon>
        <taxon>Desulfuromonadales</taxon>
        <taxon>Desulfuromonadaceae</taxon>
        <taxon>Desulfuromonas</taxon>
    </lineage>
</organism>
<keyword evidence="4 6" id="KW-0630">Potassium</keyword>
<dbReference type="CDD" id="cd14858">
    <property type="entry name" value="TrmE_N"/>
    <property type="match status" value="1"/>
</dbReference>
<evidence type="ECO:0000256" key="4">
    <source>
        <dbReference type="ARBA" id="ARBA00022958"/>
    </source>
</evidence>
<reference evidence="9 10" key="2">
    <citation type="journal article" date="2021" name="Int. J. Syst. Evol. Microbiol.">
        <title>Isolation and Polyphasic Characterization of Desulfuromonas versatilis sp. Nov., an Electrogenic Bacteria Capable of Versatile Metabolism Isolated from a Graphene Oxide-Reducing Enrichment Culture.</title>
        <authorList>
            <person name="Xie L."/>
            <person name="Yoshida N."/>
            <person name="Ishii S."/>
            <person name="Meng L."/>
        </authorList>
    </citation>
    <scope>NUCLEOTIDE SEQUENCE [LARGE SCALE GENOMIC DNA]</scope>
    <source>
        <strain evidence="9 10">NIT-T3</strain>
    </source>
</reference>
<feature type="binding site" evidence="6">
    <location>
        <position position="233"/>
    </location>
    <ligand>
        <name>K(+)</name>
        <dbReference type="ChEBI" id="CHEBI:29103"/>
    </ligand>
</feature>
<comment type="similarity">
    <text evidence="1 6 7">Belongs to the TRAFAC class TrmE-Era-EngA-EngB-Septin-like GTPase superfamily. TrmE GTPase family.</text>
</comment>
<evidence type="ECO:0000313" key="9">
    <source>
        <dbReference type="EMBL" id="BCR02945.1"/>
    </source>
</evidence>
<dbReference type="InterPro" id="IPR025867">
    <property type="entry name" value="MnmE_helical"/>
</dbReference>
<comment type="function">
    <text evidence="6">Exhibits a very high intrinsic GTPase hydrolysis rate. Involved in the addition of a carboxymethylaminomethyl (cmnm) group at the wobble position (U34) of certain tRNAs, forming tRNA-cmnm(5)s(2)U34.</text>
</comment>
<dbReference type="NCBIfam" id="TIGR00450">
    <property type="entry name" value="mnmE_trmE_thdF"/>
    <property type="match status" value="1"/>
</dbReference>
<proteinExistence type="inferred from homology"/>
<comment type="subcellular location">
    <subcellularLocation>
        <location evidence="6">Cytoplasm</location>
    </subcellularLocation>
</comment>
<keyword evidence="3 6" id="KW-0547">Nucleotide-binding</keyword>
<feature type="binding site" evidence="6">
    <location>
        <position position="234"/>
    </location>
    <ligand>
        <name>Mg(2+)</name>
        <dbReference type="ChEBI" id="CHEBI:18420"/>
    </ligand>
</feature>
<feature type="binding site" evidence="6">
    <location>
        <position position="228"/>
    </location>
    <ligand>
        <name>K(+)</name>
        <dbReference type="ChEBI" id="CHEBI:29103"/>
    </ligand>
</feature>
<sequence length="434" mass="47257">MRISGPRAEEVLKDIFVPCRPLNRFVSHRLYYGKIVTSQGQTLDEVLVAFMKGPRSYTREDVAEIHCHGGSVVLRQVLDLVLERGPRLAKPGEFTLRAFLNGRLDLAQAEAVIELIRSRSDSAASLALRQMEGTLSRFVHGLSERIADSLALVEAYVDFPEEDIELPVVDQLLADMGGVVQEVERLLDTFDSGRVLREGLSVLILGRPNVGKSSLLNALLGEARAIVTEIPGTTRDTIEEQLVLGGVPLRLVDTAGVRDTSDPVESEGVRRARAKAGTADLVLLVIDGSVAPNEEDLLAYRACSGRPTILVVNKADLGQVELAKPFCDLTRVGVSAQQSSGIQALQQAIVEKAGFGSRTETRESVVISDRRHREALLACRRCLAQFIEQGQGGASPEFLSLELQEALAALGQITGETTPDDILERIFERFCIGK</sequence>
<dbReference type="InterPro" id="IPR005225">
    <property type="entry name" value="Small_GTP-bd"/>
</dbReference>